<dbReference type="Proteomes" id="UP001362999">
    <property type="component" value="Unassembled WGS sequence"/>
</dbReference>
<dbReference type="AlphaFoldDB" id="A0AAW0D1M2"/>
<sequence length="289" mass="33177">MTTTTVDPPNYGHLLSTHSKAMRFDTFFWVTRHPITELLIGVNQNATPMTCALLNRWLSIMAGPGTVRGYEIKDEEEYLPNKSDDDEEECEKIYICPVEITSTGVLQYWMTPNGTVIEPDSDMPLPTGNYGIFFDAECIYSGLPALQYSREHRLSFGHNFWDESKADIDQSKLLNSIPVDLRNAATLRDASRCVFTNEVESLTSVWIIPPVAAWKTSDRSDRQRWNQEPFVNSANILTIQASLVVYFYLHYFTVDVDDGYKIIILRTDGYIHDMVPTYSQSKLRSRYRQ</sequence>
<gene>
    <name evidence="1" type="ORF">R3P38DRAFT_2883161</name>
</gene>
<dbReference type="EMBL" id="JAWWNJ010000011">
    <property type="protein sequence ID" value="KAK7045238.1"/>
    <property type="molecule type" value="Genomic_DNA"/>
</dbReference>
<evidence type="ECO:0000313" key="2">
    <source>
        <dbReference type="Proteomes" id="UP001362999"/>
    </source>
</evidence>
<comment type="caution">
    <text evidence="1">The sequence shown here is derived from an EMBL/GenBank/DDBJ whole genome shotgun (WGS) entry which is preliminary data.</text>
</comment>
<accession>A0AAW0D1M2</accession>
<name>A0AAW0D1M2_9AGAR</name>
<keyword evidence="2" id="KW-1185">Reference proteome</keyword>
<reference evidence="1 2" key="1">
    <citation type="journal article" date="2024" name="J Genomics">
        <title>Draft genome sequencing and assembly of Favolaschia claudopus CIRM-BRFM 2984 isolated from oak limbs.</title>
        <authorList>
            <person name="Navarro D."/>
            <person name="Drula E."/>
            <person name="Chaduli D."/>
            <person name="Cazenave R."/>
            <person name="Ahrendt S."/>
            <person name="Wang J."/>
            <person name="Lipzen A."/>
            <person name="Daum C."/>
            <person name="Barry K."/>
            <person name="Grigoriev I.V."/>
            <person name="Favel A."/>
            <person name="Rosso M.N."/>
            <person name="Martin F."/>
        </authorList>
    </citation>
    <scope>NUCLEOTIDE SEQUENCE [LARGE SCALE GENOMIC DNA]</scope>
    <source>
        <strain evidence="1 2">CIRM-BRFM 2984</strain>
    </source>
</reference>
<protein>
    <submittedName>
        <fullName evidence="1">Uncharacterized protein</fullName>
    </submittedName>
</protein>
<organism evidence="1 2">
    <name type="scientific">Favolaschia claudopus</name>
    <dbReference type="NCBI Taxonomy" id="2862362"/>
    <lineage>
        <taxon>Eukaryota</taxon>
        <taxon>Fungi</taxon>
        <taxon>Dikarya</taxon>
        <taxon>Basidiomycota</taxon>
        <taxon>Agaricomycotina</taxon>
        <taxon>Agaricomycetes</taxon>
        <taxon>Agaricomycetidae</taxon>
        <taxon>Agaricales</taxon>
        <taxon>Marasmiineae</taxon>
        <taxon>Mycenaceae</taxon>
        <taxon>Favolaschia</taxon>
    </lineage>
</organism>
<proteinExistence type="predicted"/>
<evidence type="ECO:0000313" key="1">
    <source>
        <dbReference type="EMBL" id="KAK7045238.1"/>
    </source>
</evidence>